<evidence type="ECO:0008006" key="4">
    <source>
        <dbReference type="Google" id="ProtNLM"/>
    </source>
</evidence>
<dbReference type="AlphaFoldDB" id="A0A565AWA5"/>
<proteinExistence type="predicted"/>
<gene>
    <name evidence="2" type="ORF">ANE_LOCUS4062</name>
</gene>
<keyword evidence="3" id="KW-1185">Reference proteome</keyword>
<dbReference type="InterPro" id="IPR006462">
    <property type="entry name" value="MS5"/>
</dbReference>
<dbReference type="NCBIfam" id="TIGR01638">
    <property type="entry name" value="Atha_cystat_rel"/>
    <property type="match status" value="1"/>
</dbReference>
<evidence type="ECO:0000313" key="3">
    <source>
        <dbReference type="Proteomes" id="UP000489600"/>
    </source>
</evidence>
<dbReference type="OrthoDB" id="1097723at2759"/>
<name>A0A565AWA5_9BRAS</name>
<evidence type="ECO:0000313" key="2">
    <source>
        <dbReference type="EMBL" id="VVA93617.1"/>
    </source>
</evidence>
<evidence type="ECO:0000256" key="1">
    <source>
        <dbReference type="SAM" id="MobiDB-lite"/>
    </source>
</evidence>
<organism evidence="2 3">
    <name type="scientific">Arabis nemorensis</name>
    <dbReference type="NCBI Taxonomy" id="586526"/>
    <lineage>
        <taxon>Eukaryota</taxon>
        <taxon>Viridiplantae</taxon>
        <taxon>Streptophyta</taxon>
        <taxon>Embryophyta</taxon>
        <taxon>Tracheophyta</taxon>
        <taxon>Spermatophyta</taxon>
        <taxon>Magnoliopsida</taxon>
        <taxon>eudicotyledons</taxon>
        <taxon>Gunneridae</taxon>
        <taxon>Pentapetalae</taxon>
        <taxon>rosids</taxon>
        <taxon>malvids</taxon>
        <taxon>Brassicales</taxon>
        <taxon>Brassicaceae</taxon>
        <taxon>Arabideae</taxon>
        <taxon>Arabis</taxon>
    </lineage>
</organism>
<dbReference type="EMBL" id="CABITT030000002">
    <property type="protein sequence ID" value="VVA93617.1"/>
    <property type="molecule type" value="Genomic_DNA"/>
</dbReference>
<dbReference type="InterPro" id="IPR006525">
    <property type="entry name" value="Cystatin-related_pln"/>
</dbReference>
<accession>A0A565AWA5</accession>
<dbReference type="Proteomes" id="UP000489600">
    <property type="component" value="Unassembled WGS sequence"/>
</dbReference>
<reference evidence="2" key="1">
    <citation type="submission" date="2019-07" db="EMBL/GenBank/DDBJ databases">
        <authorList>
            <person name="Dittberner H."/>
        </authorList>
    </citation>
    <scope>NUCLEOTIDE SEQUENCE [LARGE SCALE GENOMIC DNA]</scope>
</reference>
<protein>
    <recommendedName>
        <fullName evidence="4">Cystatin domain-containing protein</fullName>
    </recommendedName>
</protein>
<dbReference type="Gene3D" id="3.10.450.10">
    <property type="match status" value="1"/>
</dbReference>
<sequence length="124" mass="14810">MFRYLFNYHLVDPKDYDFLDELNNGELMDKLSRESIRRYNKDKGTEFEFVKVEKVNFHGCCGYMFLITFQVLDPSDKQEKTFQARVRYTTHYPTEYVFFGCDETSKEDDKGDCDETSKERVKGS</sequence>
<dbReference type="PANTHER" id="PTHR31260">
    <property type="entry name" value="CYSTATIN/MONELLIN SUPERFAMILY PROTEIN"/>
    <property type="match status" value="1"/>
</dbReference>
<dbReference type="SUPFAM" id="SSF54403">
    <property type="entry name" value="Cystatin/monellin"/>
    <property type="match status" value="1"/>
</dbReference>
<dbReference type="InterPro" id="IPR046350">
    <property type="entry name" value="Cystatin_sf"/>
</dbReference>
<comment type="caution">
    <text evidence="2">The sequence shown here is derived from an EMBL/GenBank/DDBJ whole genome shotgun (WGS) entry which is preliminary data.</text>
</comment>
<dbReference type="PANTHER" id="PTHR31260:SF69">
    <property type="entry name" value="CYSTATIN_MONELLIN SUPERFAMILY PROTEIN"/>
    <property type="match status" value="1"/>
</dbReference>
<feature type="region of interest" description="Disordered" evidence="1">
    <location>
        <begin position="104"/>
        <end position="124"/>
    </location>
</feature>